<comment type="caution">
    <text evidence="1">The sequence shown here is derived from an EMBL/GenBank/DDBJ whole genome shotgun (WGS) entry which is preliminary data.</text>
</comment>
<dbReference type="AlphaFoldDB" id="A0A8H5BQB9"/>
<dbReference type="Proteomes" id="UP000541558">
    <property type="component" value="Unassembled WGS sequence"/>
</dbReference>
<dbReference type="EMBL" id="JAACJK010000163">
    <property type="protein sequence ID" value="KAF5326392.1"/>
    <property type="molecule type" value="Genomic_DNA"/>
</dbReference>
<keyword evidence="2" id="KW-1185">Reference proteome</keyword>
<name>A0A8H5BQB9_9AGAR</name>
<accession>A0A8H5BQB9</accession>
<reference evidence="1 2" key="1">
    <citation type="journal article" date="2020" name="ISME J.">
        <title>Uncovering the hidden diversity of litter-decomposition mechanisms in mushroom-forming fungi.</title>
        <authorList>
            <person name="Floudas D."/>
            <person name="Bentzer J."/>
            <person name="Ahren D."/>
            <person name="Johansson T."/>
            <person name="Persson P."/>
            <person name="Tunlid A."/>
        </authorList>
    </citation>
    <scope>NUCLEOTIDE SEQUENCE [LARGE SCALE GENOMIC DNA]</scope>
    <source>
        <strain evidence="1 2">CBS 175.51</strain>
    </source>
</reference>
<protein>
    <submittedName>
        <fullName evidence="1">Uncharacterized protein</fullName>
    </submittedName>
</protein>
<proteinExistence type="predicted"/>
<sequence>MDCPTTSRAATRAAAAESDALCFIDNIDEFGLELDVSVESRETDRLTNAVLSVKDEQPPTSVDEEHGQDRSRTAFCTIA</sequence>
<evidence type="ECO:0000313" key="2">
    <source>
        <dbReference type="Proteomes" id="UP000541558"/>
    </source>
</evidence>
<organism evidence="1 2">
    <name type="scientific">Ephemerocybe angulata</name>
    <dbReference type="NCBI Taxonomy" id="980116"/>
    <lineage>
        <taxon>Eukaryota</taxon>
        <taxon>Fungi</taxon>
        <taxon>Dikarya</taxon>
        <taxon>Basidiomycota</taxon>
        <taxon>Agaricomycotina</taxon>
        <taxon>Agaricomycetes</taxon>
        <taxon>Agaricomycetidae</taxon>
        <taxon>Agaricales</taxon>
        <taxon>Agaricineae</taxon>
        <taxon>Psathyrellaceae</taxon>
        <taxon>Ephemerocybe</taxon>
    </lineage>
</organism>
<gene>
    <name evidence="1" type="ORF">D9611_000639</name>
</gene>
<evidence type="ECO:0000313" key="1">
    <source>
        <dbReference type="EMBL" id="KAF5326392.1"/>
    </source>
</evidence>